<dbReference type="Gene3D" id="1.10.10.1250">
    <property type="entry name" value="RNA polymerase, subunit delta, N-terminal domain"/>
    <property type="match status" value="1"/>
</dbReference>
<dbReference type="PANTHER" id="PTHR30603:SF47">
    <property type="entry name" value="RNA POLYMERASE SIGMA FACTOR SIGD, CHLOROPLASTIC"/>
    <property type="match status" value="1"/>
</dbReference>
<evidence type="ECO:0000256" key="1">
    <source>
        <dbReference type="ARBA" id="ARBA00023163"/>
    </source>
</evidence>
<dbReference type="Pfam" id="PF04545">
    <property type="entry name" value="Sigma70_r4"/>
    <property type="match status" value="1"/>
</dbReference>
<dbReference type="PROSITE" id="PS51913">
    <property type="entry name" value="HTH_HARE"/>
    <property type="match status" value="1"/>
</dbReference>
<dbReference type="InterPro" id="IPR050239">
    <property type="entry name" value="Sigma-70_RNA_pol_init_factors"/>
</dbReference>
<dbReference type="GO" id="GO:0006352">
    <property type="term" value="P:DNA-templated transcription initiation"/>
    <property type="evidence" value="ECO:0007669"/>
    <property type="project" value="InterPro"/>
</dbReference>
<feature type="domain" description="HTH HARE-type" evidence="2">
    <location>
        <begin position="218"/>
        <end position="283"/>
    </location>
</feature>
<name>A0A1G2KUP2_9BACT</name>
<organism evidence="3 4">
    <name type="scientific">Candidatus Sungbacteria bacterium RIFCSPHIGHO2_02_FULL_52_23</name>
    <dbReference type="NCBI Taxonomy" id="1802274"/>
    <lineage>
        <taxon>Bacteria</taxon>
        <taxon>Candidatus Sungiibacteriota</taxon>
    </lineage>
</organism>
<comment type="caution">
    <text evidence="3">The sequence shown here is derived from an EMBL/GenBank/DDBJ whole genome shotgun (WGS) entry which is preliminary data.</text>
</comment>
<reference evidence="3 4" key="1">
    <citation type="journal article" date="2016" name="Nat. Commun.">
        <title>Thousands of microbial genomes shed light on interconnected biogeochemical processes in an aquifer system.</title>
        <authorList>
            <person name="Anantharaman K."/>
            <person name="Brown C.T."/>
            <person name="Hug L.A."/>
            <person name="Sharon I."/>
            <person name="Castelle C.J."/>
            <person name="Probst A.J."/>
            <person name="Thomas B.C."/>
            <person name="Singh A."/>
            <person name="Wilkins M.J."/>
            <person name="Karaoz U."/>
            <person name="Brodie E.L."/>
            <person name="Williams K.H."/>
            <person name="Hubbard S.S."/>
            <person name="Banfield J.F."/>
        </authorList>
    </citation>
    <scope>NUCLEOTIDE SEQUENCE [LARGE SCALE GENOMIC DNA]</scope>
</reference>
<gene>
    <name evidence="3" type="ORF">A3J58_01935</name>
</gene>
<dbReference type="InterPro" id="IPR013324">
    <property type="entry name" value="RNA_pol_sigma_r3/r4-like"/>
</dbReference>
<evidence type="ECO:0000313" key="3">
    <source>
        <dbReference type="EMBL" id="OHA02352.1"/>
    </source>
</evidence>
<evidence type="ECO:0000259" key="2">
    <source>
        <dbReference type="PROSITE" id="PS51913"/>
    </source>
</evidence>
<dbReference type="PROSITE" id="PS00716">
    <property type="entry name" value="SIGMA70_2"/>
    <property type="match status" value="1"/>
</dbReference>
<dbReference type="SUPFAM" id="SSF88659">
    <property type="entry name" value="Sigma3 and sigma4 domains of RNA polymerase sigma factors"/>
    <property type="match status" value="1"/>
</dbReference>
<dbReference type="Proteomes" id="UP000178510">
    <property type="component" value="Unassembled WGS sequence"/>
</dbReference>
<keyword evidence="1" id="KW-0804">Transcription</keyword>
<sequence>MAIDFPISPNDAVKILLQSLPAKRMRDVVERRFGLKGGKKSTLEEIGTAYKITRERVRQIEADAMRRLRGRDHEEVRPLLIALENVVREHGGVMADDHLFSHASPARFHPHLQFLLHTHPSFVRVAETETFHPRWASDSAAAGSAEGVMVRVAKRLEESEIPVAEEQLHAFLASETSADDKDSLSEKSRQAYLATAKLIKRNPYGEYGLVSWATVCPRGIKDKAYAAILKTGKPMHFREVAAAIDRAAWPGKKKAHPQTVHNELIKDPRFILVGRGMYALKEWGYESGTVRDILISLMTNSPKPLTRDELVKLASERRMVKAQTILLNLQDRSRFKRTEDGGYTLV</sequence>
<evidence type="ECO:0000313" key="4">
    <source>
        <dbReference type="Proteomes" id="UP000178510"/>
    </source>
</evidence>
<dbReference type="InterPro" id="IPR036388">
    <property type="entry name" value="WH-like_DNA-bd_sf"/>
</dbReference>
<dbReference type="Gene3D" id="1.10.10.10">
    <property type="entry name" value="Winged helix-like DNA-binding domain superfamily/Winged helix DNA-binding domain"/>
    <property type="match status" value="1"/>
</dbReference>
<accession>A0A1G2KUP2</accession>
<dbReference type="InterPro" id="IPR000943">
    <property type="entry name" value="RNA_pol_sigma70"/>
</dbReference>
<dbReference type="GO" id="GO:0003700">
    <property type="term" value="F:DNA-binding transcription factor activity"/>
    <property type="evidence" value="ECO:0007669"/>
    <property type="project" value="InterPro"/>
</dbReference>
<proteinExistence type="predicted"/>
<dbReference type="PANTHER" id="PTHR30603">
    <property type="entry name" value="RNA POLYMERASE SIGMA FACTOR RPO"/>
    <property type="match status" value="1"/>
</dbReference>
<dbReference type="InterPro" id="IPR007759">
    <property type="entry name" value="Asxl_HARE-HTH"/>
</dbReference>
<dbReference type="AlphaFoldDB" id="A0A1G2KUP2"/>
<dbReference type="PRINTS" id="PR00046">
    <property type="entry name" value="SIGMA70FCT"/>
</dbReference>
<dbReference type="InterPro" id="IPR007630">
    <property type="entry name" value="RNA_pol_sigma70_r4"/>
</dbReference>
<dbReference type="EMBL" id="MHQM01000050">
    <property type="protein sequence ID" value="OHA02352.1"/>
    <property type="molecule type" value="Genomic_DNA"/>
</dbReference>
<dbReference type="STRING" id="1802274.A3J58_01935"/>
<dbReference type="CDD" id="cd06171">
    <property type="entry name" value="Sigma70_r4"/>
    <property type="match status" value="1"/>
</dbReference>
<protein>
    <recommendedName>
        <fullName evidence="2">HTH HARE-type domain-containing protein</fullName>
    </recommendedName>
</protein>
<dbReference type="InterPro" id="IPR038087">
    <property type="entry name" value="RNAP_delta_N_dom_sf"/>
</dbReference>